<dbReference type="InterPro" id="IPR026555">
    <property type="entry name" value="NSL3/Tex30"/>
</dbReference>
<feature type="region of interest" description="Disordered" evidence="1">
    <location>
        <begin position="48"/>
        <end position="74"/>
    </location>
</feature>
<keyword evidence="3" id="KW-1185">Reference proteome</keyword>
<accession>E4WYM7</accession>
<dbReference type="AlphaFoldDB" id="E4WYM7"/>
<dbReference type="PANTHER" id="PTHR13136:SF16">
    <property type="entry name" value="KAT8 REGULATORY NSL COMPLEX SUBUNIT 3"/>
    <property type="match status" value="1"/>
</dbReference>
<sequence>MPFVRKRKAELERTDFEIEHDYAKHPSLEPKEAKDFKRERKDILFSEIEESAQDSGSDVELDIESTKPPPKMTYHRQKIEAQFKETEKLILTKVFGIFDSDHRVELDSKFNEEYKPVKARIQAGTASSKVVILNMVVECMINLHASCLSVKGTDLEALKRRIFIDKASQVLRLRFSEIGHESKILHWIHIKIVDMLPPYLLALYIDTLSSLRSKIPELLKHSLEPIIQQGTTKAAIALGLTTRKPWDPLTASPMNVLKQKLVPNSANAPLIIRIPSRPNIQNSATPPQMRRFRTWNSQLNAFGVVQNAPNQAPGQTISEYCHFVVHTVRNMVRKHNVSFYLGKM</sequence>
<evidence type="ECO:0000313" key="2">
    <source>
        <dbReference type="EMBL" id="CBY22791.1"/>
    </source>
</evidence>
<dbReference type="Proteomes" id="UP000001307">
    <property type="component" value="Unassembled WGS sequence"/>
</dbReference>
<reference evidence="2" key="1">
    <citation type="journal article" date="2010" name="Science">
        <title>Plasticity of animal genome architecture unmasked by rapid evolution of a pelagic tunicate.</title>
        <authorList>
            <person name="Denoeud F."/>
            <person name="Henriet S."/>
            <person name="Mungpakdee S."/>
            <person name="Aury J.M."/>
            <person name="Da Silva C."/>
            <person name="Brinkmann H."/>
            <person name="Mikhaleva J."/>
            <person name="Olsen L.C."/>
            <person name="Jubin C."/>
            <person name="Canestro C."/>
            <person name="Bouquet J.M."/>
            <person name="Danks G."/>
            <person name="Poulain J."/>
            <person name="Campsteijn C."/>
            <person name="Adamski M."/>
            <person name="Cross I."/>
            <person name="Yadetie F."/>
            <person name="Muffato M."/>
            <person name="Louis A."/>
            <person name="Butcher S."/>
            <person name="Tsagkogeorga G."/>
            <person name="Konrad A."/>
            <person name="Singh S."/>
            <person name="Jensen M.F."/>
            <person name="Cong E.H."/>
            <person name="Eikeseth-Otteraa H."/>
            <person name="Noel B."/>
            <person name="Anthouard V."/>
            <person name="Porcel B.M."/>
            <person name="Kachouri-Lafond R."/>
            <person name="Nishino A."/>
            <person name="Ugolini M."/>
            <person name="Chourrout P."/>
            <person name="Nishida H."/>
            <person name="Aasland R."/>
            <person name="Huzurbazar S."/>
            <person name="Westhof E."/>
            <person name="Delsuc F."/>
            <person name="Lehrach H."/>
            <person name="Reinhardt R."/>
            <person name="Weissenbach J."/>
            <person name="Roy S.W."/>
            <person name="Artiguenave F."/>
            <person name="Postlethwait J.H."/>
            <person name="Manak J.R."/>
            <person name="Thompson E.M."/>
            <person name="Jaillon O."/>
            <person name="Du Pasquier L."/>
            <person name="Boudinot P."/>
            <person name="Liberles D.A."/>
            <person name="Volff J.N."/>
            <person name="Philippe H."/>
            <person name="Lenhard B."/>
            <person name="Roest Crollius H."/>
            <person name="Wincker P."/>
            <person name="Chourrout D."/>
        </authorList>
    </citation>
    <scope>NUCLEOTIDE SEQUENCE [LARGE SCALE GENOMIC DNA]</scope>
</reference>
<dbReference type="EMBL" id="FN653019">
    <property type="protein sequence ID" value="CBY22791.1"/>
    <property type="molecule type" value="Genomic_DNA"/>
</dbReference>
<proteinExistence type="predicted"/>
<evidence type="ECO:0000256" key="1">
    <source>
        <dbReference type="SAM" id="MobiDB-lite"/>
    </source>
</evidence>
<dbReference type="InParanoid" id="E4WYM7"/>
<protein>
    <submittedName>
        <fullName evidence="2">Uncharacterized protein</fullName>
    </submittedName>
</protein>
<organism evidence="2">
    <name type="scientific">Oikopleura dioica</name>
    <name type="common">Tunicate</name>
    <dbReference type="NCBI Taxonomy" id="34765"/>
    <lineage>
        <taxon>Eukaryota</taxon>
        <taxon>Metazoa</taxon>
        <taxon>Chordata</taxon>
        <taxon>Tunicata</taxon>
        <taxon>Appendicularia</taxon>
        <taxon>Copelata</taxon>
        <taxon>Oikopleuridae</taxon>
        <taxon>Oikopleura</taxon>
    </lineage>
</organism>
<gene>
    <name evidence="2" type="ORF">GSOID_T00013565001</name>
</gene>
<name>E4WYM7_OIKDI</name>
<dbReference type="PANTHER" id="PTHR13136">
    <property type="entry name" value="TESTIS DEVELOPMENT PROTEIN PRTD"/>
    <property type="match status" value="1"/>
</dbReference>
<dbReference type="GO" id="GO:0045944">
    <property type="term" value="P:positive regulation of transcription by RNA polymerase II"/>
    <property type="evidence" value="ECO:0007669"/>
    <property type="project" value="TreeGrafter"/>
</dbReference>
<feature type="compositionally biased region" description="Acidic residues" evidence="1">
    <location>
        <begin position="48"/>
        <end position="63"/>
    </location>
</feature>
<dbReference type="GO" id="GO:0044545">
    <property type="term" value="C:NSL complex"/>
    <property type="evidence" value="ECO:0007669"/>
    <property type="project" value="TreeGrafter"/>
</dbReference>
<evidence type="ECO:0000313" key="3">
    <source>
        <dbReference type="Proteomes" id="UP000001307"/>
    </source>
</evidence>
<dbReference type="OrthoDB" id="6415022at2759"/>